<feature type="compositionally biased region" description="Basic and acidic residues" evidence="7">
    <location>
        <begin position="20"/>
        <end position="34"/>
    </location>
</feature>
<dbReference type="InterPro" id="IPR002073">
    <property type="entry name" value="PDEase_catalytic_dom"/>
</dbReference>
<feature type="region of interest" description="Disordered" evidence="7">
    <location>
        <begin position="1224"/>
        <end position="1257"/>
    </location>
</feature>
<evidence type="ECO:0000256" key="4">
    <source>
        <dbReference type="ARBA" id="ARBA00022989"/>
    </source>
</evidence>
<feature type="compositionally biased region" description="Basic and acidic residues" evidence="7">
    <location>
        <begin position="1229"/>
        <end position="1239"/>
    </location>
</feature>
<dbReference type="SMART" id="SM00044">
    <property type="entry name" value="CYCc"/>
    <property type="match status" value="1"/>
</dbReference>
<protein>
    <submittedName>
        <fullName evidence="11">Receptor-type guanylate cyclase gcy</fullName>
    </submittedName>
</protein>
<reference evidence="11" key="1">
    <citation type="submission" date="2020-06" db="EMBL/GenBank/DDBJ databases">
        <authorList>
            <consortium name="Plant Systems Biology data submission"/>
        </authorList>
    </citation>
    <scope>NUCLEOTIDE SEQUENCE</scope>
    <source>
        <strain evidence="11">D6</strain>
    </source>
</reference>
<feature type="compositionally biased region" description="Acidic residues" evidence="7">
    <location>
        <begin position="1248"/>
        <end position="1257"/>
    </location>
</feature>
<dbReference type="GO" id="GO:0004114">
    <property type="term" value="F:3',5'-cyclic-nucleotide phosphodiesterase activity"/>
    <property type="evidence" value="ECO:0007669"/>
    <property type="project" value="InterPro"/>
</dbReference>
<feature type="transmembrane region" description="Helical" evidence="8">
    <location>
        <begin position="99"/>
        <end position="118"/>
    </location>
</feature>
<feature type="domain" description="Guanylate cyclase" evidence="9">
    <location>
        <begin position="561"/>
        <end position="695"/>
    </location>
</feature>
<evidence type="ECO:0000256" key="3">
    <source>
        <dbReference type="ARBA" id="ARBA00022741"/>
    </source>
</evidence>
<dbReference type="SUPFAM" id="SSF55073">
    <property type="entry name" value="Nucleotide cyclase"/>
    <property type="match status" value="1"/>
</dbReference>
<dbReference type="Gene3D" id="1.10.1300.10">
    <property type="entry name" value="3'5'-cyclic nucleotide phosphodiesterase, catalytic domain"/>
    <property type="match status" value="1"/>
</dbReference>
<keyword evidence="12" id="KW-1185">Reference proteome</keyword>
<dbReference type="Pfam" id="PF00211">
    <property type="entry name" value="Guanylate_cyc"/>
    <property type="match status" value="1"/>
</dbReference>
<feature type="compositionally biased region" description="Acidic residues" evidence="7">
    <location>
        <begin position="35"/>
        <end position="50"/>
    </location>
</feature>
<dbReference type="InterPro" id="IPR029787">
    <property type="entry name" value="Nucleotide_cyclase"/>
</dbReference>
<keyword evidence="6" id="KW-0456">Lyase</keyword>
<evidence type="ECO:0000313" key="11">
    <source>
        <dbReference type="EMBL" id="CAB9511970.1"/>
    </source>
</evidence>
<dbReference type="GO" id="GO:0004016">
    <property type="term" value="F:adenylate cyclase activity"/>
    <property type="evidence" value="ECO:0007669"/>
    <property type="project" value="TreeGrafter"/>
</dbReference>
<feature type="compositionally biased region" description="Polar residues" evidence="7">
    <location>
        <begin position="1"/>
        <end position="17"/>
    </location>
</feature>
<dbReference type="PROSITE" id="PS51845">
    <property type="entry name" value="PDEASE_I_2"/>
    <property type="match status" value="1"/>
</dbReference>
<dbReference type="Proteomes" id="UP001153069">
    <property type="component" value="Unassembled WGS sequence"/>
</dbReference>
<dbReference type="SUPFAM" id="SSF109604">
    <property type="entry name" value="HD-domain/PDEase-like"/>
    <property type="match status" value="1"/>
</dbReference>
<name>A0A9N8E4F6_9STRA</name>
<feature type="compositionally biased region" description="Low complexity" evidence="7">
    <location>
        <begin position="51"/>
        <end position="70"/>
    </location>
</feature>
<organism evidence="11 12">
    <name type="scientific">Seminavis robusta</name>
    <dbReference type="NCBI Taxonomy" id="568900"/>
    <lineage>
        <taxon>Eukaryota</taxon>
        <taxon>Sar</taxon>
        <taxon>Stramenopiles</taxon>
        <taxon>Ochrophyta</taxon>
        <taxon>Bacillariophyta</taxon>
        <taxon>Bacillariophyceae</taxon>
        <taxon>Bacillariophycidae</taxon>
        <taxon>Naviculales</taxon>
        <taxon>Naviculaceae</taxon>
        <taxon>Seminavis</taxon>
    </lineage>
</organism>
<dbReference type="PANTHER" id="PTHR11920">
    <property type="entry name" value="GUANYLYL CYCLASE"/>
    <property type="match status" value="1"/>
</dbReference>
<dbReference type="GO" id="GO:0035556">
    <property type="term" value="P:intracellular signal transduction"/>
    <property type="evidence" value="ECO:0007669"/>
    <property type="project" value="InterPro"/>
</dbReference>
<keyword evidence="2 8" id="KW-0812">Transmembrane</keyword>
<gene>
    <name evidence="11" type="ORF">SEMRO_512_G157580.1</name>
</gene>
<dbReference type="InterPro" id="IPR050401">
    <property type="entry name" value="Cyclic_nucleotide_synthase"/>
</dbReference>
<evidence type="ECO:0000313" key="12">
    <source>
        <dbReference type="Proteomes" id="UP001153069"/>
    </source>
</evidence>
<comment type="subcellular location">
    <subcellularLocation>
        <location evidence="1">Membrane</location>
    </subcellularLocation>
</comment>
<feature type="region of interest" description="Disordered" evidence="7">
    <location>
        <begin position="1"/>
        <end position="80"/>
    </location>
</feature>
<keyword evidence="11" id="KW-0675">Receptor</keyword>
<dbReference type="OrthoDB" id="546632at2759"/>
<dbReference type="InterPro" id="IPR001054">
    <property type="entry name" value="A/G_cyclase"/>
</dbReference>
<dbReference type="GO" id="GO:0000166">
    <property type="term" value="F:nucleotide binding"/>
    <property type="evidence" value="ECO:0007669"/>
    <property type="project" value="UniProtKB-KW"/>
</dbReference>
<keyword evidence="4 8" id="KW-1133">Transmembrane helix</keyword>
<dbReference type="Gene3D" id="3.30.70.1230">
    <property type="entry name" value="Nucleotide cyclase"/>
    <property type="match status" value="1"/>
</dbReference>
<sequence>MTISSPNNNPATTSEAAQQRLEEDLFLDENKASDEDSDDGDDDIDSDEESSQTSSRYSRSKSSTGEPSSSGAQEAREKQEIENLIRRETKSVMTWRETVTGILMIVGFISGLAAFVFLGREEHMAFETAFEEATLIIANKYIADTQATTSDTKVLSDLVTANAIGTNSTWPFVTIPFFEVYGRNIRSAPTSDMVISAPLVSEEERAAWEDYTTKNHGWILEGNNISATPDLQTIHDDQLKGRSSSADTHNGTIIPYIHIGLTDEGVQPVPAGQGPYCPVWQVSPPPADNAHIVNLDLFSYPEVANLYSRVAITEISMDEVHPVISTILNLGDQGAPLDKDLLTSETNHHRPRSVMMAPVTDRILNHNQPRPVGLVAISFIWDAVFTDTLPEQTVGIQVTVRNSCDEENPFTYLLNGSNATYMGLGEHVIDNFYETMETVVVSPYFNTTEFGGCAYSLHIQPTRALRRGQNSDEKVIFTMAVLGLFVVIGIVFLFYDRSVQMRNEKMIKQAAKSNRIVSSLFPSTVKKRLFEGDDNNDNGGALDVTGVHSSKPLADFFPAATVLFADIVGFTAWSSVREPSQVFVLLETIYTAYDTIAKRRRIFKIETVGDCYVAAAGLPEPRTDHAPAVARFAHECQTKMDELTTQMEETLGPDTGDLSMRIGIHSGPVTAGVLRGERSRFQLFGDTVNTTARLESTGKPGRIHCSLETAKLLQQMGKGKWLTPREDKVVAKGKGALTTFWVCVKGRDTTGSSVASSTGRSDQSERQVRFAGQGLPHSDSRLQNGLSTKSTRLVNWNVEILVRLLKQIAVRRNSTKSSLFPSFGINEEQLDQQLRAGKMVSDEVVEVITLPKFNAAAAGSSEGSNVELKDEVLNQLRELVTAIAKSYKDKNSFHNFEHASHVTMSVSKLLSRIIAPKLDAISSRGAFDNHEKMLHDHTYGITSDPLTQFACIFSALVHDAEHDGVPNTQLVKEGTELAARYQNQSVAEQNSVDVAWNLLMEPRFSDLRAAIYGDEEEMTHFRKLVVNCVMATDISDKRLKELRNKRWDRAFAGKSRISEAEEEKTEIGSDEEDVNRKATIVIEHLLQASDVSHTMQHWHVFRKWNENLFMEMYTAFREGRSLQSPEVFWYKGEIGFFDFYVIPLAKKLSQCGVFGVSSDEYLNYAESNRSEWEARGQEVVKELAARAKARYEELYGGPTDNAMPILVEEGSELREIAPITKAPSLKAQPAEERVPDKAPLKIQPAEEAVPDDCSIEV</sequence>
<proteinExistence type="predicted"/>
<keyword evidence="5 8" id="KW-0472">Membrane</keyword>
<evidence type="ECO:0000259" key="10">
    <source>
        <dbReference type="PROSITE" id="PS51845"/>
    </source>
</evidence>
<evidence type="ECO:0000256" key="8">
    <source>
        <dbReference type="SAM" id="Phobius"/>
    </source>
</evidence>
<dbReference type="PANTHER" id="PTHR11920:SF335">
    <property type="entry name" value="GUANYLATE CYCLASE"/>
    <property type="match status" value="1"/>
</dbReference>
<dbReference type="GO" id="GO:0007168">
    <property type="term" value="P:receptor guanylyl cyclase signaling pathway"/>
    <property type="evidence" value="ECO:0007669"/>
    <property type="project" value="TreeGrafter"/>
</dbReference>
<dbReference type="EMBL" id="CAICTM010000511">
    <property type="protein sequence ID" value="CAB9511970.1"/>
    <property type="molecule type" value="Genomic_DNA"/>
</dbReference>
<evidence type="ECO:0000259" key="9">
    <source>
        <dbReference type="PROSITE" id="PS50125"/>
    </source>
</evidence>
<dbReference type="PROSITE" id="PS50125">
    <property type="entry name" value="GUANYLATE_CYCLASE_2"/>
    <property type="match status" value="1"/>
</dbReference>
<dbReference type="AlphaFoldDB" id="A0A9N8E4F6"/>
<evidence type="ECO:0000256" key="7">
    <source>
        <dbReference type="SAM" id="MobiDB-lite"/>
    </source>
</evidence>
<comment type="caution">
    <text evidence="11">The sequence shown here is derived from an EMBL/GenBank/DDBJ whole genome shotgun (WGS) entry which is preliminary data.</text>
</comment>
<dbReference type="GO" id="GO:0004383">
    <property type="term" value="F:guanylate cyclase activity"/>
    <property type="evidence" value="ECO:0007669"/>
    <property type="project" value="TreeGrafter"/>
</dbReference>
<keyword evidence="3" id="KW-0547">Nucleotide-binding</keyword>
<evidence type="ECO:0000256" key="2">
    <source>
        <dbReference type="ARBA" id="ARBA00022692"/>
    </source>
</evidence>
<feature type="domain" description="PDEase" evidence="10">
    <location>
        <begin position="798"/>
        <end position="1035"/>
    </location>
</feature>
<accession>A0A9N8E4F6</accession>
<feature type="transmembrane region" description="Helical" evidence="8">
    <location>
        <begin position="475"/>
        <end position="495"/>
    </location>
</feature>
<dbReference type="CDD" id="cd07302">
    <property type="entry name" value="CHD"/>
    <property type="match status" value="1"/>
</dbReference>
<dbReference type="Pfam" id="PF00233">
    <property type="entry name" value="PDEase_I"/>
    <property type="match status" value="1"/>
</dbReference>
<dbReference type="GO" id="GO:0001653">
    <property type="term" value="F:peptide receptor activity"/>
    <property type="evidence" value="ECO:0007669"/>
    <property type="project" value="TreeGrafter"/>
</dbReference>
<evidence type="ECO:0000256" key="5">
    <source>
        <dbReference type="ARBA" id="ARBA00023136"/>
    </source>
</evidence>
<evidence type="ECO:0000256" key="6">
    <source>
        <dbReference type="ARBA" id="ARBA00023239"/>
    </source>
</evidence>
<evidence type="ECO:0000256" key="1">
    <source>
        <dbReference type="ARBA" id="ARBA00004370"/>
    </source>
</evidence>
<dbReference type="InterPro" id="IPR036971">
    <property type="entry name" value="PDEase_catalytic_dom_sf"/>
</dbReference>
<dbReference type="GO" id="GO:0005886">
    <property type="term" value="C:plasma membrane"/>
    <property type="evidence" value="ECO:0007669"/>
    <property type="project" value="TreeGrafter"/>
</dbReference>